<comment type="caution">
    <text evidence="2">The sequence shown here is derived from an EMBL/GenBank/DDBJ whole genome shotgun (WGS) entry which is preliminary data.</text>
</comment>
<evidence type="ECO:0008006" key="4">
    <source>
        <dbReference type="Google" id="ProtNLM"/>
    </source>
</evidence>
<dbReference type="EMBL" id="MU069905">
    <property type="protein sequence ID" value="KAF5832000.1"/>
    <property type="molecule type" value="Genomic_DNA"/>
</dbReference>
<evidence type="ECO:0000313" key="2">
    <source>
        <dbReference type="EMBL" id="KAF5832000.1"/>
    </source>
</evidence>
<feature type="compositionally biased region" description="Low complexity" evidence="1">
    <location>
        <begin position="220"/>
        <end position="232"/>
    </location>
</feature>
<feature type="compositionally biased region" description="Low complexity" evidence="1">
    <location>
        <begin position="20"/>
        <end position="33"/>
    </location>
</feature>
<feature type="compositionally biased region" description="Polar residues" evidence="1">
    <location>
        <begin position="53"/>
        <end position="65"/>
    </location>
</feature>
<organism evidence="2 3">
    <name type="scientific">Dunaliella salina</name>
    <name type="common">Green alga</name>
    <name type="synonym">Protococcus salinus</name>
    <dbReference type="NCBI Taxonomy" id="3046"/>
    <lineage>
        <taxon>Eukaryota</taxon>
        <taxon>Viridiplantae</taxon>
        <taxon>Chlorophyta</taxon>
        <taxon>core chlorophytes</taxon>
        <taxon>Chlorophyceae</taxon>
        <taxon>CS clade</taxon>
        <taxon>Chlamydomonadales</taxon>
        <taxon>Dunaliellaceae</taxon>
        <taxon>Dunaliella</taxon>
    </lineage>
</organism>
<feature type="region of interest" description="Disordered" evidence="1">
    <location>
        <begin position="291"/>
        <end position="326"/>
    </location>
</feature>
<protein>
    <recommendedName>
        <fullName evidence="4">Encoded protein</fullName>
    </recommendedName>
</protein>
<gene>
    <name evidence="2" type="ORF">DUNSADRAFT_12315</name>
</gene>
<dbReference type="Proteomes" id="UP000815325">
    <property type="component" value="Unassembled WGS sequence"/>
</dbReference>
<sequence length="340" mass="36380">MSSNSGVVADYSPSRPPRPSTRSGTSNRRSSVSFAGGIPEGERSSLLYGHGPTSESHMPKETSSGRGRLFRSASQAHFEADEHAQGPNPEVACPFRHADPSYYPEPLSEVPRDARRLRLTKVQSSRSLMDPPGQRREMWDMESSEQGILSDPLLRMRGRMSQGAVCIEPPAPGAVCLDPPAPSSASTPQLRARRLSHGDALKGKVSNSLLPEAGRPLVPTRTSAASRRSSASGVVMRDSRSLSHRSSNNSAYEEAVSQGYALPSIQGLSRRSWYENGSTSIADRIAVQAHKSGAGKPLTKHDARASSTTSPQLASPKMGMGMVDAPPAKGIRGVLESLFK</sequence>
<evidence type="ECO:0000313" key="3">
    <source>
        <dbReference type="Proteomes" id="UP000815325"/>
    </source>
</evidence>
<evidence type="ECO:0000256" key="1">
    <source>
        <dbReference type="SAM" id="MobiDB-lite"/>
    </source>
</evidence>
<feature type="region of interest" description="Disordered" evidence="1">
    <location>
        <begin position="1"/>
        <end position="145"/>
    </location>
</feature>
<keyword evidence="3" id="KW-1185">Reference proteome</keyword>
<feature type="region of interest" description="Disordered" evidence="1">
    <location>
        <begin position="177"/>
        <end position="250"/>
    </location>
</feature>
<proteinExistence type="predicted"/>
<reference evidence="2" key="1">
    <citation type="submission" date="2017-08" db="EMBL/GenBank/DDBJ databases">
        <authorList>
            <person name="Polle J.E."/>
            <person name="Barry K."/>
            <person name="Cushman J."/>
            <person name="Schmutz J."/>
            <person name="Tran D."/>
            <person name="Hathwaick L.T."/>
            <person name="Yim W.C."/>
            <person name="Jenkins J."/>
            <person name="Mckie-Krisberg Z.M."/>
            <person name="Prochnik S."/>
            <person name="Lindquist E."/>
            <person name="Dockter R.B."/>
            <person name="Adam C."/>
            <person name="Molina H."/>
            <person name="Bunkerborg J."/>
            <person name="Jin E."/>
            <person name="Buchheim M."/>
            <person name="Magnuson J."/>
        </authorList>
    </citation>
    <scope>NUCLEOTIDE SEQUENCE</scope>
    <source>
        <strain evidence="2">CCAP 19/18</strain>
    </source>
</reference>
<name>A0ABQ7GBN5_DUNSA</name>
<accession>A0ABQ7GBN5</accession>